<evidence type="ECO:0000313" key="7">
    <source>
        <dbReference type="EMBL" id="CAE8641655.1"/>
    </source>
</evidence>
<dbReference type="GO" id="GO:0003755">
    <property type="term" value="F:peptidyl-prolyl cis-trans isomerase activity"/>
    <property type="evidence" value="ECO:0007669"/>
    <property type="project" value="UniProtKB-UniRule"/>
</dbReference>
<keyword evidence="8" id="KW-1185">Reference proteome</keyword>
<comment type="caution">
    <text evidence="7">The sequence shown here is derived from an EMBL/GenBank/DDBJ whole genome shotgun (WGS) entry which is preliminary data.</text>
</comment>
<name>A0A813HS67_POLGL</name>
<dbReference type="GO" id="GO:0005829">
    <property type="term" value="C:cytosol"/>
    <property type="evidence" value="ECO:0007669"/>
    <property type="project" value="TreeGrafter"/>
</dbReference>
<dbReference type="Pfam" id="PF00639">
    <property type="entry name" value="Rotamase"/>
    <property type="match status" value="1"/>
</dbReference>
<dbReference type="SUPFAM" id="SSF54534">
    <property type="entry name" value="FKBP-like"/>
    <property type="match status" value="1"/>
</dbReference>
<keyword evidence="2 4" id="KW-0697">Rotamase</keyword>
<evidence type="ECO:0000256" key="4">
    <source>
        <dbReference type="PROSITE-ProRule" id="PRU00278"/>
    </source>
</evidence>
<dbReference type="Proteomes" id="UP000654075">
    <property type="component" value="Unassembled WGS sequence"/>
</dbReference>
<proteinExistence type="predicted"/>
<feature type="non-terminal residue" evidence="7">
    <location>
        <position position="1"/>
    </location>
</feature>
<dbReference type="InterPro" id="IPR046357">
    <property type="entry name" value="PPIase_dom_sf"/>
</dbReference>
<protein>
    <recommendedName>
        <fullName evidence="5">Peptidyl-prolyl cis-trans isomerase</fullName>
        <ecNumber evidence="5">5.2.1.8</ecNumber>
    </recommendedName>
</protein>
<accession>A0A813HS67</accession>
<dbReference type="PANTHER" id="PTHR10657:SF4">
    <property type="entry name" value="PEPTIDYL-PROLYL CIS-TRANS ISOMERASE-RELATED"/>
    <property type="match status" value="1"/>
</dbReference>
<feature type="domain" description="PpiC" evidence="6">
    <location>
        <begin position="39"/>
        <end position="160"/>
    </location>
</feature>
<evidence type="ECO:0000259" key="6">
    <source>
        <dbReference type="PROSITE" id="PS50198"/>
    </source>
</evidence>
<dbReference type="PROSITE" id="PS50198">
    <property type="entry name" value="PPIC_PPIASE_2"/>
    <property type="match status" value="1"/>
</dbReference>
<evidence type="ECO:0000256" key="3">
    <source>
        <dbReference type="ARBA" id="ARBA00023235"/>
    </source>
</evidence>
<dbReference type="EMBL" id="CAJNNV010032964">
    <property type="protein sequence ID" value="CAE8641655.1"/>
    <property type="molecule type" value="Genomic_DNA"/>
</dbReference>
<dbReference type="AlphaFoldDB" id="A0A813HS67"/>
<dbReference type="InterPro" id="IPR051370">
    <property type="entry name" value="PPIase_Pin1"/>
</dbReference>
<dbReference type="GO" id="GO:0005634">
    <property type="term" value="C:nucleus"/>
    <property type="evidence" value="ECO:0007669"/>
    <property type="project" value="TreeGrafter"/>
</dbReference>
<keyword evidence="3 4" id="KW-0413">Isomerase</keyword>
<comment type="catalytic activity">
    <reaction evidence="1 5">
        <text>[protein]-peptidylproline (omega=180) = [protein]-peptidylproline (omega=0)</text>
        <dbReference type="Rhea" id="RHEA:16237"/>
        <dbReference type="Rhea" id="RHEA-COMP:10747"/>
        <dbReference type="Rhea" id="RHEA-COMP:10748"/>
        <dbReference type="ChEBI" id="CHEBI:83833"/>
        <dbReference type="ChEBI" id="CHEBI:83834"/>
        <dbReference type="EC" id="5.2.1.8"/>
    </reaction>
</comment>
<evidence type="ECO:0000256" key="1">
    <source>
        <dbReference type="ARBA" id="ARBA00000971"/>
    </source>
</evidence>
<dbReference type="EC" id="5.2.1.8" evidence="5"/>
<reference evidence="7" key="1">
    <citation type="submission" date="2021-02" db="EMBL/GenBank/DDBJ databases">
        <authorList>
            <person name="Dougan E. K."/>
            <person name="Rhodes N."/>
            <person name="Thang M."/>
            <person name="Chan C."/>
        </authorList>
    </citation>
    <scope>NUCLEOTIDE SEQUENCE</scope>
</reference>
<evidence type="ECO:0000256" key="5">
    <source>
        <dbReference type="RuleBase" id="RU363014"/>
    </source>
</evidence>
<dbReference type="InterPro" id="IPR000297">
    <property type="entry name" value="PPIase_PpiC"/>
</dbReference>
<dbReference type="OrthoDB" id="10567683at2759"/>
<gene>
    <name evidence="7" type="ORF">PGLA1383_LOCUS56271</name>
</gene>
<organism evidence="7 8">
    <name type="scientific">Polarella glacialis</name>
    <name type="common">Dinoflagellate</name>
    <dbReference type="NCBI Taxonomy" id="89957"/>
    <lineage>
        <taxon>Eukaryota</taxon>
        <taxon>Sar</taxon>
        <taxon>Alveolata</taxon>
        <taxon>Dinophyceae</taxon>
        <taxon>Suessiales</taxon>
        <taxon>Suessiaceae</taxon>
        <taxon>Polarella</taxon>
    </lineage>
</organism>
<dbReference type="PANTHER" id="PTHR10657">
    <property type="entry name" value="PEPTIDYL-PROLYL CIS-TRANS ISOMERASE"/>
    <property type="match status" value="1"/>
</dbReference>
<dbReference type="Gene3D" id="3.10.50.40">
    <property type="match status" value="1"/>
</dbReference>
<evidence type="ECO:0000256" key="2">
    <source>
        <dbReference type="ARBA" id="ARBA00023110"/>
    </source>
</evidence>
<sequence>RGAKGPERFGSCMVGVFEVSSGITEPATKKARKDGKDAGDKVKARHILLKHKDLKQKIDPQAHLRTKGPVTRPLAQAERELLRLKEQLSKDLNKFHLLARQHSECKSALQPGQSAGDMGWVCRGSLGDPGLEEIILAMEVNELSDLLVTARGVHLVQRVA</sequence>
<evidence type="ECO:0000313" key="8">
    <source>
        <dbReference type="Proteomes" id="UP000654075"/>
    </source>
</evidence>